<name>A0ACB8DSP0_DERSI</name>
<accession>A0ACB8DSP0</accession>
<comment type="caution">
    <text evidence="1">The sequence shown here is derived from an EMBL/GenBank/DDBJ whole genome shotgun (WGS) entry which is preliminary data.</text>
</comment>
<reference evidence="1" key="1">
    <citation type="submission" date="2020-05" db="EMBL/GenBank/DDBJ databases">
        <title>Large-scale comparative analyses of tick genomes elucidate their genetic diversity and vector capacities.</title>
        <authorList>
            <person name="Jia N."/>
            <person name="Wang J."/>
            <person name="Shi W."/>
            <person name="Du L."/>
            <person name="Sun Y."/>
            <person name="Zhan W."/>
            <person name="Jiang J."/>
            <person name="Wang Q."/>
            <person name="Zhang B."/>
            <person name="Ji P."/>
            <person name="Sakyi L.B."/>
            <person name="Cui X."/>
            <person name="Yuan T."/>
            <person name="Jiang B."/>
            <person name="Yang W."/>
            <person name="Lam T.T.-Y."/>
            <person name="Chang Q."/>
            <person name="Ding S."/>
            <person name="Wang X."/>
            <person name="Zhu J."/>
            <person name="Ruan X."/>
            <person name="Zhao L."/>
            <person name="Wei J."/>
            <person name="Que T."/>
            <person name="Du C."/>
            <person name="Cheng J."/>
            <person name="Dai P."/>
            <person name="Han X."/>
            <person name="Huang E."/>
            <person name="Gao Y."/>
            <person name="Liu J."/>
            <person name="Shao H."/>
            <person name="Ye R."/>
            <person name="Li L."/>
            <person name="Wei W."/>
            <person name="Wang X."/>
            <person name="Wang C."/>
            <person name="Yang T."/>
            <person name="Huo Q."/>
            <person name="Li W."/>
            <person name="Guo W."/>
            <person name="Chen H."/>
            <person name="Zhou L."/>
            <person name="Ni X."/>
            <person name="Tian J."/>
            <person name="Zhou Y."/>
            <person name="Sheng Y."/>
            <person name="Liu T."/>
            <person name="Pan Y."/>
            <person name="Xia L."/>
            <person name="Li J."/>
            <person name="Zhao F."/>
            <person name="Cao W."/>
        </authorList>
    </citation>
    <scope>NUCLEOTIDE SEQUENCE</scope>
    <source>
        <strain evidence="1">Dsil-2018</strain>
    </source>
</reference>
<proteinExistence type="predicted"/>
<evidence type="ECO:0000313" key="1">
    <source>
        <dbReference type="EMBL" id="KAH7977346.1"/>
    </source>
</evidence>
<keyword evidence="2" id="KW-1185">Reference proteome</keyword>
<protein>
    <submittedName>
        <fullName evidence="1">Uncharacterized protein</fullName>
    </submittedName>
</protein>
<dbReference type="EMBL" id="CM023470">
    <property type="protein sequence ID" value="KAH7977346.1"/>
    <property type="molecule type" value="Genomic_DNA"/>
</dbReference>
<evidence type="ECO:0000313" key="2">
    <source>
        <dbReference type="Proteomes" id="UP000821865"/>
    </source>
</evidence>
<sequence>MVLPSKSCLNKYVRNYKSNFGFNESVFAAIAEKTKTIDEFQRHGGLLIDEMKLSESLKVTSSGFIEGFVDLGKYTSLDQSTQTCDHGLVVLYQPFSGDFQQILGVFGSHGNVKADVLAKIIVDATLAAEKSGLFVDFVTTDGASWNRSMWRQFGIKGTSKSIVCKVKHPADNSRSLHFLSDFPHLEKCTRNSVVSTGLQVPEGKLDLYRFSASLLVVMLSLVLFPTQPKGRKVVQQEEEMQALVQRLREIRYSRKRELHRLRSVEADLCHRLDEPVFVFGNGGSVPSQQELHELQEHLHALEQKKLKKLENARHEEIATLMEQLNIFYDRLDVPEEQQLGHPTSLTTEVVDTLDLYRFSASLLVVMLSLVLFPTQPEGRTVVQQEEEMQALVQRLREIRYSRKRELHRLRSVEADLCHRLDEPVFVFGNGGSVPSQQELHELQEHLHALEQKKVCIQY</sequence>
<gene>
    <name evidence="1" type="ORF">HPB49_000779</name>
</gene>
<organism evidence="1 2">
    <name type="scientific">Dermacentor silvarum</name>
    <name type="common">Tick</name>
    <dbReference type="NCBI Taxonomy" id="543639"/>
    <lineage>
        <taxon>Eukaryota</taxon>
        <taxon>Metazoa</taxon>
        <taxon>Ecdysozoa</taxon>
        <taxon>Arthropoda</taxon>
        <taxon>Chelicerata</taxon>
        <taxon>Arachnida</taxon>
        <taxon>Acari</taxon>
        <taxon>Parasitiformes</taxon>
        <taxon>Ixodida</taxon>
        <taxon>Ixodoidea</taxon>
        <taxon>Ixodidae</taxon>
        <taxon>Rhipicephalinae</taxon>
        <taxon>Dermacentor</taxon>
    </lineage>
</organism>
<dbReference type="Proteomes" id="UP000821865">
    <property type="component" value="Chromosome 1"/>
</dbReference>